<evidence type="ECO:0000313" key="2">
    <source>
        <dbReference type="EMBL" id="RZO06164.1"/>
    </source>
</evidence>
<dbReference type="GO" id="GO:0051996">
    <property type="term" value="F:squalene synthase [NAD(P)H] activity"/>
    <property type="evidence" value="ECO:0007669"/>
    <property type="project" value="InterPro"/>
</dbReference>
<accession>A0A520LLC3</accession>
<dbReference type="SFLD" id="SFLDS00005">
    <property type="entry name" value="Isoprenoid_Synthase_Type_I"/>
    <property type="match status" value="1"/>
</dbReference>
<dbReference type="PROSITE" id="PS01045">
    <property type="entry name" value="SQUALEN_PHYTOEN_SYN_2"/>
    <property type="match status" value="1"/>
</dbReference>
<dbReference type="Gene3D" id="1.10.600.10">
    <property type="entry name" value="Farnesyl Diphosphate Synthase"/>
    <property type="match status" value="1"/>
</dbReference>
<dbReference type="GO" id="GO:0016117">
    <property type="term" value="P:carotenoid biosynthetic process"/>
    <property type="evidence" value="ECO:0007669"/>
    <property type="project" value="UniProtKB-ARBA"/>
</dbReference>
<dbReference type="AlphaFoldDB" id="A0A520LLC3"/>
<gene>
    <name evidence="2" type="ORF">EVB02_02790</name>
</gene>
<dbReference type="InterPro" id="IPR019845">
    <property type="entry name" value="Squalene/phytoene_synthase_CS"/>
</dbReference>
<sequence>MKIDSPIEVMHKYGKSFYWASFFLGREHTSNAAILYQFCRFLDDVADGSETNRVGLLKAVSESVRLKQDHPEPCVKNFLAMSKKNNLSSQPAVELIAGMLSDQEIVELTSERELLRYCHAVAGTVGVMMCKILGCKTQTANQFAVDLGIAMQLTNIARDVLEDANMGRRYLPSEWLSDSIKTNDILNITPSCKEPVSLAIQRLLNLSQKYYQSALKGTKLLPIRSRFAIIVALRIYEAIGTKLAKNNFNWWMGRTIVSKWSKFILTLRSLIDLATIRTVSHDKNLHIHLKGLSGVDY</sequence>
<keyword evidence="1" id="KW-0808">Transferase</keyword>
<dbReference type="SUPFAM" id="SSF48576">
    <property type="entry name" value="Terpenoid synthases"/>
    <property type="match status" value="1"/>
</dbReference>
<proteinExistence type="predicted"/>
<dbReference type="GO" id="GO:0004311">
    <property type="term" value="F:geranylgeranyl diphosphate synthase activity"/>
    <property type="evidence" value="ECO:0007669"/>
    <property type="project" value="InterPro"/>
</dbReference>
<name>A0A520LLC3_9GAMM</name>
<dbReference type="InterPro" id="IPR002060">
    <property type="entry name" value="Squ/phyt_synthse"/>
</dbReference>
<reference evidence="2 3" key="1">
    <citation type="submission" date="2019-02" db="EMBL/GenBank/DDBJ databases">
        <title>Prokaryotic population dynamics and viral predation in marine succession experiment using metagenomics: the confinement effect.</title>
        <authorList>
            <person name="Haro-Moreno J.M."/>
            <person name="Rodriguez-Valera F."/>
            <person name="Lopez-Perez M."/>
        </authorList>
    </citation>
    <scope>NUCLEOTIDE SEQUENCE [LARGE SCALE GENOMIC DNA]</scope>
    <source>
        <strain evidence="2">MED-G169</strain>
    </source>
</reference>
<dbReference type="CDD" id="cd00683">
    <property type="entry name" value="Trans_IPPS_HH"/>
    <property type="match status" value="1"/>
</dbReference>
<dbReference type="Pfam" id="PF00494">
    <property type="entry name" value="SQS_PSY"/>
    <property type="match status" value="1"/>
</dbReference>
<dbReference type="InterPro" id="IPR033904">
    <property type="entry name" value="Trans_IPPS_HH"/>
</dbReference>
<dbReference type="SFLD" id="SFLDG01212">
    <property type="entry name" value="Phytoene_synthase_like"/>
    <property type="match status" value="1"/>
</dbReference>
<dbReference type="InterPro" id="IPR044843">
    <property type="entry name" value="Trans_IPPS_bact-type"/>
</dbReference>
<dbReference type="PROSITE" id="PS01044">
    <property type="entry name" value="SQUALEN_PHYTOEN_SYN_1"/>
    <property type="match status" value="1"/>
</dbReference>
<dbReference type="InterPro" id="IPR008949">
    <property type="entry name" value="Isoprenoid_synthase_dom_sf"/>
</dbReference>
<evidence type="ECO:0000256" key="1">
    <source>
        <dbReference type="ARBA" id="ARBA00022679"/>
    </source>
</evidence>
<protein>
    <submittedName>
        <fullName evidence="2">Phytoene/squalene synthase family protein</fullName>
    </submittedName>
</protein>
<comment type="caution">
    <text evidence="2">The sequence shown here is derived from an EMBL/GenBank/DDBJ whole genome shotgun (WGS) entry which is preliminary data.</text>
</comment>
<evidence type="ECO:0000313" key="3">
    <source>
        <dbReference type="Proteomes" id="UP000318148"/>
    </source>
</evidence>
<dbReference type="SFLD" id="SFLDG01018">
    <property type="entry name" value="Squalene/Phytoene_Synthase_Lik"/>
    <property type="match status" value="1"/>
</dbReference>
<organism evidence="2 3">
    <name type="scientific">SAR92 clade bacterium</name>
    <dbReference type="NCBI Taxonomy" id="2315479"/>
    <lineage>
        <taxon>Bacteria</taxon>
        <taxon>Pseudomonadati</taxon>
        <taxon>Pseudomonadota</taxon>
        <taxon>Gammaproteobacteria</taxon>
        <taxon>Cellvibrionales</taxon>
        <taxon>Porticoccaceae</taxon>
        <taxon>SAR92 clade</taxon>
    </lineage>
</organism>
<dbReference type="Proteomes" id="UP000318148">
    <property type="component" value="Unassembled WGS sequence"/>
</dbReference>
<dbReference type="EMBL" id="SHBO01000030">
    <property type="protein sequence ID" value="RZO06164.1"/>
    <property type="molecule type" value="Genomic_DNA"/>
</dbReference>
<dbReference type="PANTHER" id="PTHR31480">
    <property type="entry name" value="BIFUNCTIONAL LYCOPENE CYCLASE/PHYTOENE SYNTHASE"/>
    <property type="match status" value="1"/>
</dbReference>